<comment type="caution">
    <text evidence="1">The sequence shown here is derived from an EMBL/GenBank/DDBJ whole genome shotgun (WGS) entry which is preliminary data.</text>
</comment>
<reference evidence="1 2" key="1">
    <citation type="submission" date="2024-10" db="EMBL/GenBank/DDBJ databases">
        <title>The Natural Products Discovery Center: Release of the First 8490 Sequenced Strains for Exploring Actinobacteria Biosynthetic Diversity.</title>
        <authorList>
            <person name="Kalkreuter E."/>
            <person name="Kautsar S.A."/>
            <person name="Yang D."/>
            <person name="Bader C.D."/>
            <person name="Teijaro C.N."/>
            <person name="Fluegel L."/>
            <person name="Davis C.M."/>
            <person name="Simpson J.R."/>
            <person name="Lauterbach L."/>
            <person name="Steele A.D."/>
            <person name="Gui C."/>
            <person name="Meng S."/>
            <person name="Li G."/>
            <person name="Viehrig K."/>
            <person name="Ye F."/>
            <person name="Su P."/>
            <person name="Kiefer A.F."/>
            <person name="Nichols A."/>
            <person name="Cepeda A.J."/>
            <person name="Yan W."/>
            <person name="Fan B."/>
            <person name="Jiang Y."/>
            <person name="Adhikari A."/>
            <person name="Zheng C.-J."/>
            <person name="Schuster L."/>
            <person name="Cowan T.M."/>
            <person name="Smanski M.J."/>
            <person name="Chevrette M.G."/>
            <person name="De Carvalho L.P.S."/>
            <person name="Shen B."/>
        </authorList>
    </citation>
    <scope>NUCLEOTIDE SEQUENCE [LARGE SCALE GENOMIC DNA]</scope>
    <source>
        <strain evidence="1 2">NPDC087220</strain>
    </source>
</reference>
<sequence>MVLPLAAASPASASAPVQSCNETHQARIFFWAVACAQPGQPVIGAFGTWRNVPITFGSGGDAGSAQASNYLTMVPNTEGGMFANRIEVGLYAEKTGATTSTYGPRWTELGNSGGKTKAITAGINPAVADNMNHTYMTVRQASGDQWDVLYDFNWVGSTTDQLKVPRGNSNRIDIGLEVMGPQHVSVPEIANRVQFMAENKAWSRAATADTAQVTTLGICGQSKGLPSDPTAVYTAPYCFNAKLTDATKFTQWTVSKPGATTSQASPLPSQSTGMFNGVDQKALSRCLATDPNACLTSVPGLSTCVQTAKVCNAAALQSAPRSSARAGSGPEIADIGARAAASFEVAQNTVRVATGTRAPGAAATFGLSLQSPAVSDTNVVTVESAAPNHGLEQRGLTFEGFRATYSASTGQLLDACWGQMCRS</sequence>
<organism evidence="1 2">
    <name type="scientific">Streptomyces toxytricini</name>
    <name type="common">Actinomyces toxytricini</name>
    <dbReference type="NCBI Taxonomy" id="67369"/>
    <lineage>
        <taxon>Bacteria</taxon>
        <taxon>Bacillati</taxon>
        <taxon>Actinomycetota</taxon>
        <taxon>Actinomycetes</taxon>
        <taxon>Kitasatosporales</taxon>
        <taxon>Streptomycetaceae</taxon>
        <taxon>Streptomyces</taxon>
    </lineage>
</organism>
<evidence type="ECO:0000313" key="1">
    <source>
        <dbReference type="EMBL" id="MFJ2825874.1"/>
    </source>
</evidence>
<keyword evidence="2" id="KW-1185">Reference proteome</keyword>
<protein>
    <recommendedName>
        <fullName evidence="3">Secreted protein</fullName>
    </recommendedName>
</protein>
<gene>
    <name evidence="1" type="ORF">ACIO7M_32910</name>
</gene>
<dbReference type="EMBL" id="JBIUYY010000023">
    <property type="protein sequence ID" value="MFJ2825874.1"/>
    <property type="molecule type" value="Genomic_DNA"/>
</dbReference>
<proteinExistence type="predicted"/>
<dbReference type="Proteomes" id="UP001617351">
    <property type="component" value="Unassembled WGS sequence"/>
</dbReference>
<evidence type="ECO:0008006" key="3">
    <source>
        <dbReference type="Google" id="ProtNLM"/>
    </source>
</evidence>
<accession>A0ABW8ERH8</accession>
<dbReference type="RefSeq" id="WP_402387765.1">
    <property type="nucleotide sequence ID" value="NZ_JBIUYY010000023.1"/>
</dbReference>
<name>A0ABW8ERH8_STRT5</name>
<evidence type="ECO:0000313" key="2">
    <source>
        <dbReference type="Proteomes" id="UP001617351"/>
    </source>
</evidence>